<evidence type="ECO:0000259" key="10">
    <source>
        <dbReference type="Pfam" id="PF00697"/>
    </source>
</evidence>
<dbReference type="GO" id="GO:0000162">
    <property type="term" value="P:L-tryptophan biosynthetic process"/>
    <property type="evidence" value="ECO:0007669"/>
    <property type="project" value="UniProtKB-UniRule"/>
</dbReference>
<evidence type="ECO:0000256" key="6">
    <source>
        <dbReference type="ARBA" id="ARBA00022822"/>
    </source>
</evidence>
<sequence length="225" mass="23383">MHLVRVKICGVTTPAEARFAADCGADALGLNFYPKSSRFITSDQATRIVRELPPFTAAVGVFVEADDIDVVATAARFGLRGVQTYTADPPRTDFHPAAHIPAFRVNDASSLATIRDFVAATLSAGRPPAAVLVDSFVAGEIGGTGHVAPWELLAGFDPGVPLILAGGLTPENVGDAIRAVRPWGVDVASGVEASPGRKDRGKVRAFVQAVRAAAAELAAENRVSG</sequence>
<dbReference type="Gene3D" id="3.20.20.70">
    <property type="entry name" value="Aldolase class I"/>
    <property type="match status" value="1"/>
</dbReference>
<dbReference type="HAMAP" id="MF_00135">
    <property type="entry name" value="PRAI"/>
    <property type="match status" value="1"/>
</dbReference>
<gene>
    <name evidence="9" type="primary">trpF</name>
    <name evidence="11" type="ORF">FRUB_00689</name>
</gene>
<dbReference type="CDD" id="cd00405">
    <property type="entry name" value="PRAI"/>
    <property type="match status" value="1"/>
</dbReference>
<dbReference type="InterPro" id="IPR001240">
    <property type="entry name" value="PRAI_dom"/>
</dbReference>
<evidence type="ECO:0000256" key="1">
    <source>
        <dbReference type="ARBA" id="ARBA00001164"/>
    </source>
</evidence>
<dbReference type="PANTHER" id="PTHR42894:SF1">
    <property type="entry name" value="N-(5'-PHOSPHORIBOSYL)ANTHRANILATE ISOMERASE"/>
    <property type="match status" value="1"/>
</dbReference>
<evidence type="ECO:0000256" key="5">
    <source>
        <dbReference type="ARBA" id="ARBA00022605"/>
    </source>
</evidence>
<evidence type="ECO:0000256" key="3">
    <source>
        <dbReference type="ARBA" id="ARBA00012572"/>
    </source>
</evidence>
<keyword evidence="5 9" id="KW-0028">Amino-acid biosynthesis</keyword>
<dbReference type="InterPro" id="IPR011060">
    <property type="entry name" value="RibuloseP-bd_barrel"/>
</dbReference>
<dbReference type="UniPathway" id="UPA00035">
    <property type="reaction ID" value="UER00042"/>
</dbReference>
<name>A0A225DZR3_9BACT</name>
<evidence type="ECO:0000256" key="4">
    <source>
        <dbReference type="ARBA" id="ARBA00022272"/>
    </source>
</evidence>
<proteinExistence type="inferred from homology"/>
<dbReference type="AlphaFoldDB" id="A0A225DZR3"/>
<dbReference type="InterPro" id="IPR044643">
    <property type="entry name" value="TrpF_fam"/>
</dbReference>
<reference evidence="12" key="1">
    <citation type="submission" date="2017-06" db="EMBL/GenBank/DDBJ databases">
        <title>Genome analysis of Fimbriiglobus ruber SP5, the first member of the order Planctomycetales with confirmed chitinolytic capability.</title>
        <authorList>
            <person name="Ravin N.V."/>
            <person name="Rakitin A.L."/>
            <person name="Ivanova A.A."/>
            <person name="Beletsky A.V."/>
            <person name="Kulichevskaya I.S."/>
            <person name="Mardanov A.V."/>
            <person name="Dedysh S.N."/>
        </authorList>
    </citation>
    <scope>NUCLEOTIDE SEQUENCE [LARGE SCALE GENOMIC DNA]</scope>
    <source>
        <strain evidence="12">SP5</strain>
    </source>
</reference>
<keyword evidence="8 9" id="KW-0413">Isomerase</keyword>
<protein>
    <recommendedName>
        <fullName evidence="4 9">N-(5'-phosphoribosyl)anthranilate isomerase</fullName>
        <shortName evidence="9">PRAI</shortName>
        <ecNumber evidence="3 9">5.3.1.24</ecNumber>
    </recommendedName>
</protein>
<organism evidence="11 12">
    <name type="scientific">Fimbriiglobus ruber</name>
    <dbReference type="NCBI Taxonomy" id="1908690"/>
    <lineage>
        <taxon>Bacteria</taxon>
        <taxon>Pseudomonadati</taxon>
        <taxon>Planctomycetota</taxon>
        <taxon>Planctomycetia</taxon>
        <taxon>Gemmatales</taxon>
        <taxon>Gemmataceae</taxon>
        <taxon>Fimbriiglobus</taxon>
    </lineage>
</organism>
<comment type="pathway">
    <text evidence="2 9">Amino-acid biosynthesis; L-tryptophan biosynthesis; L-tryptophan from chorismate: step 3/5.</text>
</comment>
<keyword evidence="12" id="KW-1185">Reference proteome</keyword>
<dbReference type="SUPFAM" id="SSF51366">
    <property type="entry name" value="Ribulose-phoshate binding barrel"/>
    <property type="match status" value="1"/>
</dbReference>
<dbReference type="Pfam" id="PF00697">
    <property type="entry name" value="PRAI"/>
    <property type="match status" value="1"/>
</dbReference>
<evidence type="ECO:0000256" key="8">
    <source>
        <dbReference type="ARBA" id="ARBA00023235"/>
    </source>
</evidence>
<evidence type="ECO:0000256" key="9">
    <source>
        <dbReference type="HAMAP-Rule" id="MF_00135"/>
    </source>
</evidence>
<evidence type="ECO:0000256" key="7">
    <source>
        <dbReference type="ARBA" id="ARBA00023141"/>
    </source>
</evidence>
<feature type="domain" description="N-(5'phosphoribosyl) anthranilate isomerase (PRAI)" evidence="10">
    <location>
        <begin position="6"/>
        <end position="209"/>
    </location>
</feature>
<dbReference type="PANTHER" id="PTHR42894">
    <property type="entry name" value="N-(5'-PHOSPHORIBOSYL)ANTHRANILATE ISOMERASE"/>
    <property type="match status" value="1"/>
</dbReference>
<evidence type="ECO:0000256" key="2">
    <source>
        <dbReference type="ARBA" id="ARBA00004664"/>
    </source>
</evidence>
<comment type="catalytic activity">
    <reaction evidence="1 9">
        <text>N-(5-phospho-beta-D-ribosyl)anthranilate = 1-(2-carboxyphenylamino)-1-deoxy-D-ribulose 5-phosphate</text>
        <dbReference type="Rhea" id="RHEA:21540"/>
        <dbReference type="ChEBI" id="CHEBI:18277"/>
        <dbReference type="ChEBI" id="CHEBI:58613"/>
        <dbReference type="EC" id="5.3.1.24"/>
    </reaction>
</comment>
<evidence type="ECO:0000313" key="11">
    <source>
        <dbReference type="EMBL" id="OWK46990.1"/>
    </source>
</evidence>
<evidence type="ECO:0000313" key="12">
    <source>
        <dbReference type="Proteomes" id="UP000214646"/>
    </source>
</evidence>
<dbReference type="RefSeq" id="WP_275542151.1">
    <property type="nucleotide sequence ID" value="NZ_NIDE01000001.1"/>
</dbReference>
<dbReference type="Proteomes" id="UP000214646">
    <property type="component" value="Unassembled WGS sequence"/>
</dbReference>
<dbReference type="EMBL" id="NIDE01000001">
    <property type="protein sequence ID" value="OWK46990.1"/>
    <property type="molecule type" value="Genomic_DNA"/>
</dbReference>
<dbReference type="GO" id="GO:0004640">
    <property type="term" value="F:phosphoribosylanthranilate isomerase activity"/>
    <property type="evidence" value="ECO:0007669"/>
    <property type="project" value="UniProtKB-UniRule"/>
</dbReference>
<comment type="similarity">
    <text evidence="9">Belongs to the TrpF family.</text>
</comment>
<dbReference type="EC" id="5.3.1.24" evidence="3 9"/>
<comment type="caution">
    <text evidence="11">The sequence shown here is derived from an EMBL/GenBank/DDBJ whole genome shotgun (WGS) entry which is preliminary data.</text>
</comment>
<dbReference type="InterPro" id="IPR013785">
    <property type="entry name" value="Aldolase_TIM"/>
</dbReference>
<accession>A0A225DZR3</accession>
<keyword evidence="6 9" id="KW-0822">Tryptophan biosynthesis</keyword>
<keyword evidence="7 9" id="KW-0057">Aromatic amino acid biosynthesis</keyword>